<feature type="transmembrane region" description="Helical" evidence="1">
    <location>
        <begin position="21"/>
        <end position="37"/>
    </location>
</feature>
<dbReference type="EMBL" id="MN105125">
    <property type="protein sequence ID" value="QHW07470.1"/>
    <property type="molecule type" value="Genomic_DNA"/>
</dbReference>
<evidence type="ECO:0000313" key="2">
    <source>
        <dbReference type="EMBL" id="QHW07470.1"/>
    </source>
</evidence>
<dbReference type="AlphaFoldDB" id="A0A6C0N9V8"/>
<name>A0A6C0N9V8_PLAVT</name>
<geneLocation type="mitochondrion" evidence="2"/>
<evidence type="ECO:0000256" key="1">
    <source>
        <dbReference type="SAM" id="Phobius"/>
    </source>
</evidence>
<sequence length="88" mass="10480">MLQNIKNKLNNIQIKLEKFNKVYIEYLLCTTFLNLIILKINQIVFQISSLYLYLIIISISILFINQRFILTNKIKNTYVFKIGSYIIS</sequence>
<keyword evidence="2" id="KW-0496">Mitochondrion</keyword>
<feature type="transmembrane region" description="Helical" evidence="1">
    <location>
        <begin position="43"/>
        <end position="64"/>
    </location>
</feature>
<accession>A0A6C0N9V8</accession>
<keyword evidence="1" id="KW-0472">Membrane</keyword>
<reference evidence="2" key="1">
    <citation type="journal article" date="2019" name="Genome Biol. Evol.">
        <title>A High-Quality Grapevine Downy Mildew Genome Assembly Reveals Rapidly Evolving and Lineage-Specific Putative Host Adaptation Genes.</title>
        <authorList>
            <person name="Dussert Y."/>
            <person name="Mazet I.D."/>
            <person name="Couture C."/>
            <person name="Gouzy J."/>
            <person name="Piron M.C."/>
            <person name="Kuchly C."/>
            <person name="Bouchez O."/>
            <person name="Rispe C."/>
            <person name="Mestre P."/>
            <person name="Delmotte F."/>
        </authorList>
    </citation>
    <scope>NUCLEOTIDE SEQUENCE</scope>
</reference>
<dbReference type="GeneID" id="43964522"/>
<proteinExistence type="predicted"/>
<keyword evidence="1" id="KW-0812">Transmembrane</keyword>
<protein>
    <submittedName>
        <fullName evidence="2">Uncharacterized protein</fullName>
    </submittedName>
</protein>
<organism evidence="2">
    <name type="scientific">Plasmopara viticola</name>
    <name type="common">Downy mildew of grapevine</name>
    <name type="synonym">Botrytis viticola</name>
    <dbReference type="NCBI Taxonomy" id="143451"/>
    <lineage>
        <taxon>Eukaryota</taxon>
        <taxon>Sar</taxon>
        <taxon>Stramenopiles</taxon>
        <taxon>Oomycota</taxon>
        <taxon>Peronosporomycetes</taxon>
        <taxon>Peronosporales</taxon>
        <taxon>Peronosporaceae</taxon>
        <taxon>Plasmopara</taxon>
    </lineage>
</organism>
<keyword evidence="1" id="KW-1133">Transmembrane helix</keyword>
<dbReference type="RefSeq" id="YP_009729731.1">
    <property type="nucleotide sequence ID" value="NC_045922.1"/>
</dbReference>
<gene>
    <name evidence="2" type="primary">orf88</name>
</gene>